<name>A0ABR2K2V3_9EUKA</name>
<accession>A0ABR2K2V3</accession>
<sequence>MSSSGNSEQQGTNSRASKTEEPRAVKPLPSLLVDVTPDEHDTEVDLLLPYFTKRVKANKKNMKKHLQEQTESESKKPPESKK</sequence>
<dbReference type="Proteomes" id="UP001470230">
    <property type="component" value="Unassembled WGS sequence"/>
</dbReference>
<evidence type="ECO:0000256" key="1">
    <source>
        <dbReference type="SAM" id="MobiDB-lite"/>
    </source>
</evidence>
<evidence type="ECO:0000313" key="2">
    <source>
        <dbReference type="EMBL" id="KAK8885413.1"/>
    </source>
</evidence>
<reference evidence="2 3" key="1">
    <citation type="submission" date="2024-04" db="EMBL/GenBank/DDBJ databases">
        <title>Tritrichomonas musculus Genome.</title>
        <authorList>
            <person name="Alves-Ferreira E."/>
            <person name="Grigg M."/>
            <person name="Lorenzi H."/>
            <person name="Galac M."/>
        </authorList>
    </citation>
    <scope>NUCLEOTIDE SEQUENCE [LARGE SCALE GENOMIC DNA]</scope>
    <source>
        <strain evidence="2 3">EAF2021</strain>
    </source>
</reference>
<gene>
    <name evidence="2" type="ORF">M9Y10_040861</name>
</gene>
<feature type="region of interest" description="Disordered" evidence="1">
    <location>
        <begin position="59"/>
        <end position="82"/>
    </location>
</feature>
<protein>
    <submittedName>
        <fullName evidence="2">Uncharacterized protein</fullName>
    </submittedName>
</protein>
<feature type="region of interest" description="Disordered" evidence="1">
    <location>
        <begin position="1"/>
        <end position="30"/>
    </location>
</feature>
<comment type="caution">
    <text evidence="2">The sequence shown here is derived from an EMBL/GenBank/DDBJ whole genome shotgun (WGS) entry which is preliminary data.</text>
</comment>
<feature type="compositionally biased region" description="Basic and acidic residues" evidence="1">
    <location>
        <begin position="65"/>
        <end position="82"/>
    </location>
</feature>
<proteinExistence type="predicted"/>
<feature type="compositionally biased region" description="Polar residues" evidence="1">
    <location>
        <begin position="1"/>
        <end position="16"/>
    </location>
</feature>
<dbReference type="EMBL" id="JAPFFF010000007">
    <property type="protein sequence ID" value="KAK8885413.1"/>
    <property type="molecule type" value="Genomic_DNA"/>
</dbReference>
<evidence type="ECO:0000313" key="3">
    <source>
        <dbReference type="Proteomes" id="UP001470230"/>
    </source>
</evidence>
<keyword evidence="3" id="KW-1185">Reference proteome</keyword>
<organism evidence="2 3">
    <name type="scientific">Tritrichomonas musculus</name>
    <dbReference type="NCBI Taxonomy" id="1915356"/>
    <lineage>
        <taxon>Eukaryota</taxon>
        <taxon>Metamonada</taxon>
        <taxon>Parabasalia</taxon>
        <taxon>Tritrichomonadida</taxon>
        <taxon>Tritrichomonadidae</taxon>
        <taxon>Tritrichomonas</taxon>
    </lineage>
</organism>